<accession>A0A226DNJ4</accession>
<name>A0A226DNJ4_FOLCA</name>
<dbReference type="OMA" id="LLRTYFM"/>
<keyword evidence="3" id="KW-1185">Reference proteome</keyword>
<sequence>MCVEFCWCLCIHKVSFRGACYFFASIHSYDGVRRLLNLVMTNVLLRTYFMDSRKTDLEITVSEDSIDLLAKSMYYLATTVTALLIFRAVEKEWRQLMQWTGVIFLTIEVVALAMYFVLHPNSYNSANCIATLSARVVFVFFYVISMVLYIRQLSREEAESEWKFQQSEWEPRFLGLGSSPGGMISNGGRIAGNLSGFGTLGFGENTIKWLEAEKVIPHPLLINGGGASDLQHDIIPQNNKAFNKEATPGNNNDGKFEVRYEVCKSTKKF</sequence>
<evidence type="ECO:0000313" key="3">
    <source>
        <dbReference type="Proteomes" id="UP000198287"/>
    </source>
</evidence>
<comment type="caution">
    <text evidence="2">The sequence shown here is derived from an EMBL/GenBank/DDBJ whole genome shotgun (WGS) entry which is preliminary data.</text>
</comment>
<gene>
    <name evidence="2" type="ORF">Fcan01_18230</name>
</gene>
<dbReference type="Proteomes" id="UP000198287">
    <property type="component" value="Unassembled WGS sequence"/>
</dbReference>
<dbReference type="AlphaFoldDB" id="A0A226DNJ4"/>
<organism evidence="2 3">
    <name type="scientific">Folsomia candida</name>
    <name type="common">Springtail</name>
    <dbReference type="NCBI Taxonomy" id="158441"/>
    <lineage>
        <taxon>Eukaryota</taxon>
        <taxon>Metazoa</taxon>
        <taxon>Ecdysozoa</taxon>
        <taxon>Arthropoda</taxon>
        <taxon>Hexapoda</taxon>
        <taxon>Collembola</taxon>
        <taxon>Entomobryomorpha</taxon>
        <taxon>Isotomoidea</taxon>
        <taxon>Isotomidae</taxon>
        <taxon>Proisotominae</taxon>
        <taxon>Folsomia</taxon>
    </lineage>
</organism>
<keyword evidence="1" id="KW-1133">Transmembrane helix</keyword>
<reference evidence="2 3" key="1">
    <citation type="submission" date="2015-12" db="EMBL/GenBank/DDBJ databases">
        <title>The genome of Folsomia candida.</title>
        <authorList>
            <person name="Faddeeva A."/>
            <person name="Derks M.F."/>
            <person name="Anvar Y."/>
            <person name="Smit S."/>
            <person name="Van Straalen N."/>
            <person name="Roelofs D."/>
        </authorList>
    </citation>
    <scope>NUCLEOTIDE SEQUENCE [LARGE SCALE GENOMIC DNA]</scope>
    <source>
        <strain evidence="2 3">VU population</strain>
        <tissue evidence="2">Whole body</tissue>
    </source>
</reference>
<dbReference type="OrthoDB" id="10506424at2759"/>
<feature type="transmembrane region" description="Helical" evidence="1">
    <location>
        <begin position="96"/>
        <end position="117"/>
    </location>
</feature>
<dbReference type="EMBL" id="LNIX01000014">
    <property type="protein sequence ID" value="OXA46803.1"/>
    <property type="molecule type" value="Genomic_DNA"/>
</dbReference>
<evidence type="ECO:0000313" key="2">
    <source>
        <dbReference type="EMBL" id="OXA46803.1"/>
    </source>
</evidence>
<proteinExistence type="predicted"/>
<feature type="transmembrane region" description="Helical" evidence="1">
    <location>
        <begin position="72"/>
        <end position="89"/>
    </location>
</feature>
<keyword evidence="1" id="KW-0812">Transmembrane</keyword>
<protein>
    <submittedName>
        <fullName evidence="2">Uncharacterized protein</fullName>
    </submittedName>
</protein>
<feature type="transmembrane region" description="Helical" evidence="1">
    <location>
        <begin position="129"/>
        <end position="150"/>
    </location>
</feature>
<keyword evidence="1" id="KW-0472">Membrane</keyword>
<evidence type="ECO:0000256" key="1">
    <source>
        <dbReference type="SAM" id="Phobius"/>
    </source>
</evidence>